<evidence type="ECO:0000313" key="3">
    <source>
        <dbReference type="Proteomes" id="UP000266723"/>
    </source>
</evidence>
<organism evidence="2 3">
    <name type="scientific">Brassica cretica</name>
    <name type="common">Mustard</name>
    <dbReference type="NCBI Taxonomy" id="69181"/>
    <lineage>
        <taxon>Eukaryota</taxon>
        <taxon>Viridiplantae</taxon>
        <taxon>Streptophyta</taxon>
        <taxon>Embryophyta</taxon>
        <taxon>Tracheophyta</taxon>
        <taxon>Spermatophyta</taxon>
        <taxon>Magnoliopsida</taxon>
        <taxon>eudicotyledons</taxon>
        <taxon>Gunneridae</taxon>
        <taxon>Pentapetalae</taxon>
        <taxon>rosids</taxon>
        <taxon>malvids</taxon>
        <taxon>Brassicales</taxon>
        <taxon>Brassicaceae</taxon>
        <taxon>Brassiceae</taxon>
        <taxon>Brassica</taxon>
    </lineage>
</organism>
<protein>
    <submittedName>
        <fullName evidence="2">Uncharacterized protein</fullName>
    </submittedName>
</protein>
<evidence type="ECO:0000256" key="1">
    <source>
        <dbReference type="SAM" id="Phobius"/>
    </source>
</evidence>
<reference evidence="2 3" key="1">
    <citation type="journal article" date="2020" name="BMC Genomics">
        <title>Intraspecific diversification of the crop wild relative Brassica cretica Lam. using demographic model selection.</title>
        <authorList>
            <person name="Kioukis A."/>
            <person name="Michalopoulou V.A."/>
            <person name="Briers L."/>
            <person name="Pirintsos S."/>
            <person name="Studholme D.J."/>
            <person name="Pavlidis P."/>
            <person name="Sarris P.F."/>
        </authorList>
    </citation>
    <scope>NUCLEOTIDE SEQUENCE [LARGE SCALE GENOMIC DNA]</scope>
    <source>
        <strain evidence="3">cv. PFS-1207/04</strain>
    </source>
</reference>
<name>A0ABQ7BPK3_BRACR</name>
<evidence type="ECO:0000313" key="2">
    <source>
        <dbReference type="EMBL" id="KAF3534071.1"/>
    </source>
</evidence>
<feature type="transmembrane region" description="Helical" evidence="1">
    <location>
        <begin position="20"/>
        <end position="42"/>
    </location>
</feature>
<comment type="caution">
    <text evidence="2">The sequence shown here is derived from an EMBL/GenBank/DDBJ whole genome shotgun (WGS) entry which is preliminary data.</text>
</comment>
<feature type="transmembrane region" description="Helical" evidence="1">
    <location>
        <begin position="315"/>
        <end position="339"/>
    </location>
</feature>
<dbReference type="EMBL" id="QGKV02001507">
    <property type="protein sequence ID" value="KAF3534071.1"/>
    <property type="molecule type" value="Genomic_DNA"/>
</dbReference>
<keyword evidence="1" id="KW-1133">Transmembrane helix</keyword>
<dbReference type="Proteomes" id="UP000266723">
    <property type="component" value="Unassembled WGS sequence"/>
</dbReference>
<keyword evidence="1" id="KW-0812">Transmembrane</keyword>
<gene>
    <name evidence="2" type="ORF">DY000_02039642</name>
</gene>
<proteinExistence type="predicted"/>
<accession>A0ABQ7BPK3</accession>
<keyword evidence="3" id="KW-1185">Reference proteome</keyword>
<keyword evidence="1" id="KW-0472">Membrane</keyword>
<sequence>MTLIHNEVDGLSLKVYGKQGLSFLCASLVFSFRLLDIGLGLAKSLETSYSARVPKSLVIWSSKARGVFARTWWFDPDRGEMSLLLRNIHRELENSGAPGESQWLDRFHGVGSNHHKRDVGFVVLEQYISFIISRRRLHLLSSRMKPLGFVNGSGERASQLVILLRSLCCRQGRYLPRCIRSSNKIVSALFVVLPGPNPKRSDDRELLIPTHLKVLMLVVEGLHTWPQSSRLALFSLAEFHDGSYSLDFGDLCVSYRILISLRECLGVCLSSSTILYSEEALSCSMIRMSSCGYRARQFHVEMSSFRRLVGKKDRVGFELGIPVWIATVMLMLAALALYMCKLFVKGVLHASSYIRGRGCFDVRDDRWPKCDLRLRPLGIHSWDSYNLLDAIEVIVRTICRLSRYVCDPVGSPVLGTLLVPR</sequence>